<feature type="compositionally biased region" description="Polar residues" evidence="1">
    <location>
        <begin position="12"/>
        <end position="22"/>
    </location>
</feature>
<evidence type="ECO:0000313" key="2">
    <source>
        <dbReference type="EnsemblMetazoa" id="ACUA026314-PA"/>
    </source>
</evidence>
<dbReference type="Proteomes" id="UP000075883">
    <property type="component" value="Unassembled WGS sequence"/>
</dbReference>
<keyword evidence="3" id="KW-1185">Reference proteome</keyword>
<dbReference type="AlphaFoldDB" id="A0A182MU64"/>
<evidence type="ECO:0000256" key="1">
    <source>
        <dbReference type="SAM" id="MobiDB-lite"/>
    </source>
</evidence>
<protein>
    <submittedName>
        <fullName evidence="2">Uncharacterized protein</fullName>
    </submittedName>
</protein>
<reference evidence="3" key="1">
    <citation type="submission" date="2013-09" db="EMBL/GenBank/DDBJ databases">
        <title>The Genome Sequence of Anopheles culicifacies species A.</title>
        <authorList>
            <consortium name="The Broad Institute Genomics Platform"/>
            <person name="Neafsey D.E."/>
            <person name="Besansky N."/>
            <person name="Howell P."/>
            <person name="Walton C."/>
            <person name="Young S.K."/>
            <person name="Zeng Q."/>
            <person name="Gargeya S."/>
            <person name="Fitzgerald M."/>
            <person name="Haas B."/>
            <person name="Abouelleil A."/>
            <person name="Allen A.W."/>
            <person name="Alvarado L."/>
            <person name="Arachchi H.M."/>
            <person name="Berlin A.M."/>
            <person name="Chapman S.B."/>
            <person name="Gainer-Dewar J."/>
            <person name="Goldberg J."/>
            <person name="Griggs A."/>
            <person name="Gujja S."/>
            <person name="Hansen M."/>
            <person name="Howarth C."/>
            <person name="Imamovic A."/>
            <person name="Ireland A."/>
            <person name="Larimer J."/>
            <person name="McCowan C."/>
            <person name="Murphy C."/>
            <person name="Pearson M."/>
            <person name="Poon T.W."/>
            <person name="Priest M."/>
            <person name="Roberts A."/>
            <person name="Saif S."/>
            <person name="Shea T."/>
            <person name="Sisk P."/>
            <person name="Sykes S."/>
            <person name="Wortman J."/>
            <person name="Nusbaum C."/>
            <person name="Birren B."/>
        </authorList>
    </citation>
    <scope>NUCLEOTIDE SEQUENCE [LARGE SCALE GENOMIC DNA]</scope>
    <source>
        <strain evidence="3">A-37</strain>
    </source>
</reference>
<evidence type="ECO:0000313" key="3">
    <source>
        <dbReference type="Proteomes" id="UP000075883"/>
    </source>
</evidence>
<accession>A0A182MU64</accession>
<proteinExistence type="predicted"/>
<feature type="region of interest" description="Disordered" evidence="1">
    <location>
        <begin position="1"/>
        <end position="23"/>
    </location>
</feature>
<dbReference type="EMBL" id="AXCM01000001">
    <property type="status" value="NOT_ANNOTATED_CDS"/>
    <property type="molecule type" value="Genomic_DNA"/>
</dbReference>
<organism evidence="2 3">
    <name type="scientific">Anopheles culicifacies</name>
    <dbReference type="NCBI Taxonomy" id="139723"/>
    <lineage>
        <taxon>Eukaryota</taxon>
        <taxon>Metazoa</taxon>
        <taxon>Ecdysozoa</taxon>
        <taxon>Arthropoda</taxon>
        <taxon>Hexapoda</taxon>
        <taxon>Insecta</taxon>
        <taxon>Pterygota</taxon>
        <taxon>Neoptera</taxon>
        <taxon>Endopterygota</taxon>
        <taxon>Diptera</taxon>
        <taxon>Nematocera</taxon>
        <taxon>Culicoidea</taxon>
        <taxon>Culicidae</taxon>
        <taxon>Anophelinae</taxon>
        <taxon>Anopheles</taxon>
        <taxon>culicifacies species complex</taxon>
    </lineage>
</organism>
<sequence>MSDNELDRTLVPQEQSFDSVPYSTPPLMPLTGVGHDSSISTIVSPQSRHRLDRSNGAETAVVPVTAETVGAPSFGAFVQPHPTPQHRLQLFRYPNAFARHHHPPATINKHEPKRACTSLPLYLSKCRPQPSAVVFRKTVTRLVYPGLASFQLQKLLIALIEEDNVLSNVPEQRTGPLAALSIVKGMKMLCEATTLCKLVVYCREGKRSGCGQLMYKLDKIPAVERHPIGVRYDDMTQNDRAQYEAHRKQTSGVVCSTAAGFSVMMV</sequence>
<name>A0A182MU64_9DIPT</name>
<reference evidence="2" key="2">
    <citation type="submission" date="2020-05" db="UniProtKB">
        <authorList>
            <consortium name="EnsemblMetazoa"/>
        </authorList>
    </citation>
    <scope>IDENTIFICATION</scope>
    <source>
        <strain evidence="2">A-37</strain>
    </source>
</reference>
<dbReference type="EnsemblMetazoa" id="ACUA026314-RA">
    <property type="protein sequence ID" value="ACUA026314-PA"/>
    <property type="gene ID" value="ACUA026314"/>
</dbReference>
<dbReference type="EMBL" id="AXCM01000002">
    <property type="status" value="NOT_ANNOTATED_CDS"/>
    <property type="molecule type" value="Genomic_DNA"/>
</dbReference>
<dbReference type="VEuPathDB" id="VectorBase:ACUA026314"/>